<evidence type="ECO:0000256" key="2">
    <source>
        <dbReference type="ARBA" id="ARBA00023015"/>
    </source>
</evidence>
<dbReference type="InterPro" id="IPR036388">
    <property type="entry name" value="WH-like_DNA-bd_sf"/>
</dbReference>
<reference evidence="8" key="1">
    <citation type="submission" date="2020-10" db="EMBL/GenBank/DDBJ databases">
        <authorList>
            <person name="Gilroy R."/>
        </authorList>
    </citation>
    <scope>NUCLEOTIDE SEQUENCE</scope>
    <source>
        <strain evidence="8">ChiSjej2B20-13462</strain>
    </source>
</reference>
<dbReference type="InterPro" id="IPR013249">
    <property type="entry name" value="RNA_pol_sigma70_r4_t2"/>
</dbReference>
<evidence type="ECO:0000259" key="6">
    <source>
        <dbReference type="Pfam" id="PF04542"/>
    </source>
</evidence>
<dbReference type="AlphaFoldDB" id="A0A9D0Z739"/>
<evidence type="ECO:0000313" key="9">
    <source>
        <dbReference type="Proteomes" id="UP000886874"/>
    </source>
</evidence>
<evidence type="ECO:0000313" key="8">
    <source>
        <dbReference type="EMBL" id="HIQ70427.1"/>
    </source>
</evidence>
<dbReference type="Gene3D" id="1.10.1740.10">
    <property type="match status" value="1"/>
</dbReference>
<name>A0A9D0Z739_9FIRM</name>
<dbReference type="GO" id="GO:0003677">
    <property type="term" value="F:DNA binding"/>
    <property type="evidence" value="ECO:0007669"/>
    <property type="project" value="UniProtKB-KW"/>
</dbReference>
<proteinExistence type="inferred from homology"/>
<dbReference type="InterPro" id="IPR007627">
    <property type="entry name" value="RNA_pol_sigma70_r2"/>
</dbReference>
<keyword evidence="5" id="KW-0804">Transcription</keyword>
<dbReference type="InterPro" id="IPR013325">
    <property type="entry name" value="RNA_pol_sigma_r2"/>
</dbReference>
<feature type="domain" description="RNA polymerase sigma factor 70 region 4 type 2" evidence="7">
    <location>
        <begin position="122"/>
        <end position="174"/>
    </location>
</feature>
<dbReference type="Gene3D" id="1.10.10.10">
    <property type="entry name" value="Winged helix-like DNA-binding domain superfamily/Winged helix DNA-binding domain"/>
    <property type="match status" value="1"/>
</dbReference>
<dbReference type="GO" id="GO:0016987">
    <property type="term" value="F:sigma factor activity"/>
    <property type="evidence" value="ECO:0007669"/>
    <property type="project" value="UniProtKB-KW"/>
</dbReference>
<evidence type="ECO:0000256" key="5">
    <source>
        <dbReference type="ARBA" id="ARBA00023163"/>
    </source>
</evidence>
<dbReference type="Pfam" id="PF04542">
    <property type="entry name" value="Sigma70_r2"/>
    <property type="match status" value="1"/>
</dbReference>
<dbReference type="InterPro" id="IPR014284">
    <property type="entry name" value="RNA_pol_sigma-70_dom"/>
</dbReference>
<sequence length="185" mass="20767">MDDAGILALYFARDERAVTETAGKYGGQCYAVSYQILRSHQDAEECVNDTYIRAWNAIPPARPTFLGAFILKITRNLSLSAYKAARAEKRGGGQTVESLTRELADCVTGNPEAMLESAELSRALDRFLRTLSQKERCVFLRRYWYADSISDIAQQCRMAPGTVKSSLHRTRAKLKIFLQEEGIFG</sequence>
<gene>
    <name evidence="8" type="ORF">IAA67_08870</name>
</gene>
<dbReference type="SUPFAM" id="SSF88659">
    <property type="entry name" value="Sigma3 and sigma4 domains of RNA polymerase sigma factors"/>
    <property type="match status" value="1"/>
</dbReference>
<comment type="caution">
    <text evidence="8">The sequence shown here is derived from an EMBL/GenBank/DDBJ whole genome shotgun (WGS) entry which is preliminary data.</text>
</comment>
<dbReference type="InterPro" id="IPR039425">
    <property type="entry name" value="RNA_pol_sigma-70-like"/>
</dbReference>
<dbReference type="Proteomes" id="UP000886874">
    <property type="component" value="Unassembled WGS sequence"/>
</dbReference>
<reference evidence="8" key="2">
    <citation type="journal article" date="2021" name="PeerJ">
        <title>Extensive microbial diversity within the chicken gut microbiome revealed by metagenomics and culture.</title>
        <authorList>
            <person name="Gilroy R."/>
            <person name="Ravi A."/>
            <person name="Getino M."/>
            <person name="Pursley I."/>
            <person name="Horton D.L."/>
            <person name="Alikhan N.F."/>
            <person name="Baker D."/>
            <person name="Gharbi K."/>
            <person name="Hall N."/>
            <person name="Watson M."/>
            <person name="Adriaenssens E.M."/>
            <person name="Foster-Nyarko E."/>
            <person name="Jarju S."/>
            <person name="Secka A."/>
            <person name="Antonio M."/>
            <person name="Oren A."/>
            <person name="Chaudhuri R.R."/>
            <person name="La Ragione R."/>
            <person name="Hildebrand F."/>
            <person name="Pallen M.J."/>
        </authorList>
    </citation>
    <scope>NUCLEOTIDE SEQUENCE</scope>
    <source>
        <strain evidence="8">ChiSjej2B20-13462</strain>
    </source>
</reference>
<keyword evidence="2" id="KW-0805">Transcription regulation</keyword>
<feature type="domain" description="RNA polymerase sigma-70 region 2" evidence="6">
    <location>
        <begin position="24"/>
        <end position="86"/>
    </location>
</feature>
<evidence type="ECO:0000259" key="7">
    <source>
        <dbReference type="Pfam" id="PF08281"/>
    </source>
</evidence>
<organism evidence="8 9">
    <name type="scientific">Candidatus Avoscillospira stercorigallinarum</name>
    <dbReference type="NCBI Taxonomy" id="2840708"/>
    <lineage>
        <taxon>Bacteria</taxon>
        <taxon>Bacillati</taxon>
        <taxon>Bacillota</taxon>
        <taxon>Clostridia</taxon>
        <taxon>Eubacteriales</taxon>
        <taxon>Oscillospiraceae</taxon>
        <taxon>Oscillospiraceae incertae sedis</taxon>
        <taxon>Candidatus Avoscillospira</taxon>
    </lineage>
</organism>
<dbReference type="NCBIfam" id="TIGR02937">
    <property type="entry name" value="sigma70-ECF"/>
    <property type="match status" value="1"/>
</dbReference>
<evidence type="ECO:0000256" key="3">
    <source>
        <dbReference type="ARBA" id="ARBA00023082"/>
    </source>
</evidence>
<dbReference type="EMBL" id="DVFN01000126">
    <property type="protein sequence ID" value="HIQ70427.1"/>
    <property type="molecule type" value="Genomic_DNA"/>
</dbReference>
<dbReference type="InterPro" id="IPR013324">
    <property type="entry name" value="RNA_pol_sigma_r3/r4-like"/>
</dbReference>
<evidence type="ECO:0000256" key="1">
    <source>
        <dbReference type="ARBA" id="ARBA00010641"/>
    </source>
</evidence>
<keyword evidence="4" id="KW-0238">DNA-binding</keyword>
<dbReference type="PANTHER" id="PTHR43133">
    <property type="entry name" value="RNA POLYMERASE ECF-TYPE SIGMA FACTO"/>
    <property type="match status" value="1"/>
</dbReference>
<dbReference type="Pfam" id="PF08281">
    <property type="entry name" value="Sigma70_r4_2"/>
    <property type="match status" value="1"/>
</dbReference>
<accession>A0A9D0Z739</accession>
<comment type="similarity">
    <text evidence="1">Belongs to the sigma-70 factor family. ECF subfamily.</text>
</comment>
<keyword evidence="3" id="KW-0731">Sigma factor</keyword>
<dbReference type="SUPFAM" id="SSF88946">
    <property type="entry name" value="Sigma2 domain of RNA polymerase sigma factors"/>
    <property type="match status" value="1"/>
</dbReference>
<evidence type="ECO:0000256" key="4">
    <source>
        <dbReference type="ARBA" id="ARBA00023125"/>
    </source>
</evidence>
<protein>
    <submittedName>
        <fullName evidence="8">RNA polymerase sigma factor</fullName>
    </submittedName>
</protein>
<dbReference type="PANTHER" id="PTHR43133:SF8">
    <property type="entry name" value="RNA POLYMERASE SIGMA FACTOR HI_1459-RELATED"/>
    <property type="match status" value="1"/>
</dbReference>
<dbReference type="GO" id="GO:0006352">
    <property type="term" value="P:DNA-templated transcription initiation"/>
    <property type="evidence" value="ECO:0007669"/>
    <property type="project" value="InterPro"/>
</dbReference>